<dbReference type="SUPFAM" id="SSF141571">
    <property type="entry name" value="Pentapeptide repeat-like"/>
    <property type="match status" value="1"/>
</dbReference>
<keyword evidence="3" id="KW-1185">Reference proteome</keyword>
<sequence length="388" mass="42302">MPQRLPRGLFAPINLDLRKKLIFVTMATFSSLEIFNPHLSAMALGADFHWQTQGEKGHLALTLIPQADGQWLSLLGGKLRFWLRGISLTVQAEGATTDHGQKFFNVGEIVFPSEAVSPQTVNVELALTGQWARLQAEVKAEARQVAIAETQGLWPPDLSPNQLAIADRLLAKFIAENYLTPALCWGQWLLSKSVDADPQIIWQPLYNVENNRTVTEADTGNLGDRLQLIINSPQLDCLTLGKLVGLDPQRDLAGGKFVGANLNSIDLSNGQLMDSNFRGAILTDSDLSNTDLRRSNFRGADLSGAYLEGANLSQVDFRKSSLALATLIGTDLREADLRGATLQNVNFSGAKVENLSFGDNPGLAPSQEAWLLENGAQLASESVQEMLR</sequence>
<keyword evidence="1" id="KW-0677">Repeat</keyword>
<dbReference type="Proteomes" id="UP000001425">
    <property type="component" value="Chromosome"/>
</dbReference>
<dbReference type="Gene3D" id="2.160.20.80">
    <property type="entry name" value="E3 ubiquitin-protein ligase SopA"/>
    <property type="match status" value="1"/>
</dbReference>
<name>Q55201_SYNY3</name>
<dbReference type="IntAct" id="Q55201">
    <property type="interactions" value="2"/>
</dbReference>
<dbReference type="PaxDb" id="1148-1001199"/>
<dbReference type="PANTHER" id="PTHR47485">
    <property type="entry name" value="THYLAKOID LUMENAL 17.4 KDA PROTEIN, CHLOROPLASTIC"/>
    <property type="match status" value="1"/>
</dbReference>
<dbReference type="InterPro" id="IPR001646">
    <property type="entry name" value="5peptide_repeat"/>
</dbReference>
<dbReference type="eggNOG" id="COG1357">
    <property type="taxonomic scope" value="Bacteria"/>
</dbReference>
<accession>Q55201</accession>
<dbReference type="InParanoid" id="Q55201"/>
<organism evidence="2 3">
    <name type="scientific">Synechocystis sp. (strain ATCC 27184 / PCC 6803 / Kazusa)</name>
    <dbReference type="NCBI Taxonomy" id="1111708"/>
    <lineage>
        <taxon>Bacteria</taxon>
        <taxon>Bacillati</taxon>
        <taxon>Cyanobacteriota</taxon>
        <taxon>Cyanophyceae</taxon>
        <taxon>Synechococcales</taxon>
        <taxon>Merismopediaceae</taxon>
        <taxon>Synechocystis</taxon>
    </lineage>
</organism>
<evidence type="ECO:0000313" key="2">
    <source>
        <dbReference type="EMBL" id="BAA10343.1"/>
    </source>
</evidence>
<reference evidence="2 3" key="1">
    <citation type="journal article" date="1995" name="DNA Res.">
        <title>Sequence analysis of the genome of the unicellular cyanobacterium Synechocystis sp. strain PCC6803. I. Sequence features in the 1 Mb region from map positions 64% to 92% of the genome.</title>
        <authorList>
            <person name="Kaneko T."/>
            <person name="Tanaka A."/>
            <person name="Sato S."/>
            <person name="Kotani H."/>
            <person name="Sazuka T."/>
            <person name="Miyajima N."/>
            <person name="Sugiura M."/>
            <person name="Tabata S."/>
        </authorList>
    </citation>
    <scope>NUCLEOTIDE SEQUENCE [LARGE SCALE GENOMIC DNA]</scope>
    <source>
        <strain evidence="3">ATCC 27184 / PCC 6803 / Kazusa</strain>
    </source>
</reference>
<proteinExistence type="predicted"/>
<dbReference type="Pfam" id="PF00805">
    <property type="entry name" value="Pentapeptide"/>
    <property type="match status" value="2"/>
</dbReference>
<dbReference type="PIR" id="S74425">
    <property type="entry name" value="S74425"/>
</dbReference>
<evidence type="ECO:0000313" key="3">
    <source>
        <dbReference type="Proteomes" id="UP000001425"/>
    </source>
</evidence>
<dbReference type="PANTHER" id="PTHR47485:SF1">
    <property type="entry name" value="THYLAKOID LUMENAL 17.4 KDA PROTEIN, CHLOROPLASTIC"/>
    <property type="match status" value="1"/>
</dbReference>
<reference evidence="2 3" key="2">
    <citation type="journal article" date="1996" name="DNA Res.">
        <title>Sequence analysis of the genome of the unicellular cyanobacterium Synechocystis sp. strain PCC6803. II. Sequence determination of the entire genome and assignment of potential protein-coding regions.</title>
        <authorList>
            <person name="Kaneko T."/>
            <person name="Sato S."/>
            <person name="Kotani H."/>
            <person name="Tanaka A."/>
            <person name="Asamizu E."/>
            <person name="Nakamura Y."/>
            <person name="Miyajima N."/>
            <person name="Hirosawa M."/>
            <person name="Sugiura M."/>
            <person name="Sasamoto S."/>
            <person name="Kimura T."/>
            <person name="Hosouchi T."/>
            <person name="Matsuno A."/>
            <person name="Muraki A."/>
            <person name="Nakazaki N."/>
            <person name="Naruo K."/>
            <person name="Okumura S."/>
            <person name="Shimpo S."/>
            <person name="Takeuchi C."/>
            <person name="Wada T."/>
            <person name="Watanabe A."/>
            <person name="Yamada M."/>
            <person name="Yasuda M."/>
            <person name="Tabata S."/>
        </authorList>
    </citation>
    <scope>NUCLEOTIDE SEQUENCE [LARGE SCALE GENOMIC DNA]</scope>
    <source>
        <strain evidence="3">ATCC 27184 / PCC 6803 / Kazusa</strain>
    </source>
</reference>
<dbReference type="KEGG" id="syn:slr0719"/>
<evidence type="ECO:0000256" key="1">
    <source>
        <dbReference type="ARBA" id="ARBA00022737"/>
    </source>
</evidence>
<dbReference type="STRING" id="1148.gene:10499843"/>
<dbReference type="AlphaFoldDB" id="Q55201"/>
<dbReference type="EMBL" id="BA000022">
    <property type="protein sequence ID" value="BAA10343.1"/>
    <property type="molecule type" value="Genomic_DNA"/>
</dbReference>
<dbReference type="EnsemblBacteria" id="BAA10343">
    <property type="protein sequence ID" value="BAA10343"/>
    <property type="gene ID" value="BAA10343"/>
</dbReference>
<gene>
    <name evidence="2" type="ordered locus">slr0719</name>
</gene>
<protein>
    <submittedName>
        <fullName evidence="2">Slr0719 protein</fullName>
    </submittedName>
</protein>